<name>A0ACC1I6V3_9FUNG</name>
<keyword evidence="2" id="KW-1185">Reference proteome</keyword>
<evidence type="ECO:0000313" key="2">
    <source>
        <dbReference type="Proteomes" id="UP001150581"/>
    </source>
</evidence>
<protein>
    <submittedName>
        <fullName evidence="1">Uncharacterized protein</fullName>
    </submittedName>
</protein>
<proteinExistence type="predicted"/>
<gene>
    <name evidence="1" type="ORF">LPJ66_009459</name>
</gene>
<organism evidence="1 2">
    <name type="scientific">Kickxella alabastrina</name>
    <dbReference type="NCBI Taxonomy" id="61397"/>
    <lineage>
        <taxon>Eukaryota</taxon>
        <taxon>Fungi</taxon>
        <taxon>Fungi incertae sedis</taxon>
        <taxon>Zoopagomycota</taxon>
        <taxon>Kickxellomycotina</taxon>
        <taxon>Kickxellomycetes</taxon>
        <taxon>Kickxellales</taxon>
        <taxon>Kickxellaceae</taxon>
        <taxon>Kickxella</taxon>
    </lineage>
</organism>
<accession>A0ACC1I6V3</accession>
<comment type="caution">
    <text evidence="1">The sequence shown here is derived from an EMBL/GenBank/DDBJ whole genome shotgun (WGS) entry which is preliminary data.</text>
</comment>
<dbReference type="EMBL" id="JANBPG010002170">
    <property type="protein sequence ID" value="KAJ1886782.1"/>
    <property type="molecule type" value="Genomic_DNA"/>
</dbReference>
<sequence>MFNENGEIVPIIDPVSSDSSDSNDGSPGDNHDGDYGVHDYEFSDDEGDNGGNADNGDDGFSDSSTSDESLTRDTASPFATSAAIAAAGEETEEDRAHHHRHHSATPKKRSSRAQLLFSQTKHEDDDSEYGEDEDKDDVGSGRLKGSKGKSSRERFDPSSSDIHTAAFTHARALAMSKPPARDGSEAEEDPSLRAMRQMRAARELRKWVRLYKREYGDDLDKMPGMSDIKAKLKGKGKKTTDGADGENRPAKSPVISQPLGSGSSEEGGKGNILSKLRSTAVLGTLSLSAALKQAQGSAFKASARVLTDRDYCNMQTDNDGDDDHKGGSSDSGTIADLPSSKGMTAQSKSAHSPHSAGSVSASARARHDRKLAHADSRAFSEPPSLFNEAPNRPLLQNQQPRAPSTFARRSASAGPNSEVVDMSKGKAKRSGMRRDYADMASSTYCDGIYAGGYNKGAQKYDSRNYLDMPRHSVIDPSMLSFDLPGTTSSQGGSYSGTAHTQSEDMGGRTMGSPASSFGKTSATGPNFAADAASSGVSAGWSVAKPIGNRFLPLSLSAPDLEDSLDVRSQGTSNISTFSSTSRQVDSDMPSRNYARLRSASDINLTVDAAAYRDNNAARAFMTTGMLSDIDDVRTEPADTRGRGTSSQSSSSAADKAPVNDIPASTTSAKPTVKLSRNVRDRLMKARMKQKQKTEEAATGAAPTEDTTDA</sequence>
<reference evidence="1" key="1">
    <citation type="submission" date="2022-07" db="EMBL/GenBank/DDBJ databases">
        <title>Phylogenomic reconstructions and comparative analyses of Kickxellomycotina fungi.</title>
        <authorList>
            <person name="Reynolds N.K."/>
            <person name="Stajich J.E."/>
            <person name="Barry K."/>
            <person name="Grigoriev I.V."/>
            <person name="Crous P."/>
            <person name="Smith M.E."/>
        </authorList>
    </citation>
    <scope>NUCLEOTIDE SEQUENCE</scope>
    <source>
        <strain evidence="1">Benny 63K</strain>
    </source>
</reference>
<dbReference type="Proteomes" id="UP001150581">
    <property type="component" value="Unassembled WGS sequence"/>
</dbReference>
<evidence type="ECO:0000313" key="1">
    <source>
        <dbReference type="EMBL" id="KAJ1886782.1"/>
    </source>
</evidence>